<comment type="similarity">
    <text evidence="2">Belongs to the nucleobase:cation symporter-2 (NCS2) (TC 2.A.40) family.</text>
</comment>
<dbReference type="EMBL" id="JBAWTH010000031">
    <property type="protein sequence ID" value="KAL2285269.1"/>
    <property type="molecule type" value="Genomic_DNA"/>
</dbReference>
<evidence type="ECO:0000256" key="5">
    <source>
        <dbReference type="ARBA" id="ARBA00022989"/>
    </source>
</evidence>
<feature type="transmembrane region" description="Helical" evidence="8">
    <location>
        <begin position="454"/>
        <end position="476"/>
    </location>
</feature>
<sequence length="612" mass="64572">MVTHDLSPLTHHWLATKTAYWSSLPTDTMDEDQGPSQVVPENGNKKTLGDRVRALKHAFLTKDGLIGDYDYAFLFTPNIPFMRKRPRAAPFFGLNDKIPVVLALLLGLQHSLAMLAGLITPPIILAGSNGANLTPEMSQYLVSTALIVSGILSVVQITRFHIFKTPYYIGTGVISVVGVSFSIITVALGAFSQMYANGFCPTAEDGTKLPCPDGYGAVIGTAAVCSLLEILISFLPPKVMLRIFPPIVTGPTVMLIGINLVETGFKGWAGGSGDCVSGTVTGFALCPSDSAPHALKWGSPEFLGLGLSVFAAIILCERFGSPIMKSTSVVIGLLVGCIIAAATGYFDRSGIDAAPVASFIWVHTFKLTVYGPLVLPVMAVFIICACEAIGDITATCDVSRLEVEGKLYESRIQGGVLADGINGCIAALCTITPMTTFAQNNGVIALTRCANRKAGYCCCFFLLIMGIFAKFAAALVAIPASVIGGMTTFLFTSVAVSGIAIIAKGVSFNRRNRFILTAGLALGYGATLVPTYFDGVFTYNGNNSGLRGFLDAISLVMETGFVVTAFLTMFLNLVLPLEVEDTKAADDEAASSVRAPSNNDVEGAPPGELKKA</sequence>
<evidence type="ECO:0000256" key="7">
    <source>
        <dbReference type="SAM" id="MobiDB-lite"/>
    </source>
</evidence>
<comment type="subcellular location">
    <subcellularLocation>
        <location evidence="1">Membrane</location>
        <topology evidence="1">Multi-pass membrane protein</topology>
    </subcellularLocation>
</comment>
<keyword evidence="10" id="KW-1185">Reference proteome</keyword>
<keyword evidence="4 8" id="KW-0812">Transmembrane</keyword>
<feature type="transmembrane region" description="Helical" evidence="8">
    <location>
        <begin position="137"/>
        <end position="155"/>
    </location>
</feature>
<feature type="transmembrane region" description="Helical" evidence="8">
    <location>
        <begin position="243"/>
        <end position="261"/>
    </location>
</feature>
<evidence type="ECO:0000313" key="10">
    <source>
        <dbReference type="Proteomes" id="UP001600888"/>
    </source>
</evidence>
<evidence type="ECO:0008006" key="11">
    <source>
        <dbReference type="Google" id="ProtNLM"/>
    </source>
</evidence>
<feature type="transmembrane region" description="Helical" evidence="8">
    <location>
        <begin position="167"/>
        <end position="195"/>
    </location>
</feature>
<accession>A0ABR4ES57</accession>
<dbReference type="PANTHER" id="PTHR42810">
    <property type="entry name" value="PURINE PERMEASE C1399.01C-RELATED"/>
    <property type="match status" value="1"/>
</dbReference>
<keyword evidence="3" id="KW-0813">Transport</keyword>
<keyword evidence="5 8" id="KW-1133">Transmembrane helix</keyword>
<feature type="transmembrane region" description="Helical" evidence="8">
    <location>
        <begin position="215"/>
        <end position="236"/>
    </location>
</feature>
<dbReference type="PANTHER" id="PTHR42810:SF2">
    <property type="entry name" value="PURINE PERMEASE C1399.01C-RELATED"/>
    <property type="match status" value="1"/>
</dbReference>
<comment type="caution">
    <text evidence="9">The sequence shown here is derived from an EMBL/GenBank/DDBJ whole genome shotgun (WGS) entry which is preliminary data.</text>
</comment>
<feature type="region of interest" description="Disordered" evidence="7">
    <location>
        <begin position="588"/>
        <end position="612"/>
    </location>
</feature>
<gene>
    <name evidence="9" type="ORF">FJTKL_08229</name>
</gene>
<dbReference type="NCBIfam" id="TIGR00801">
    <property type="entry name" value="ncs2"/>
    <property type="match status" value="1"/>
</dbReference>
<feature type="transmembrane region" description="Helical" evidence="8">
    <location>
        <begin position="369"/>
        <end position="390"/>
    </location>
</feature>
<feature type="transmembrane region" description="Helical" evidence="8">
    <location>
        <begin position="553"/>
        <end position="575"/>
    </location>
</feature>
<protein>
    <recommendedName>
        <fullName evidence="11">Purine permease</fullName>
    </recommendedName>
</protein>
<feature type="transmembrane region" description="Helical" evidence="8">
    <location>
        <begin position="482"/>
        <end position="502"/>
    </location>
</feature>
<feature type="transmembrane region" description="Helical" evidence="8">
    <location>
        <begin position="328"/>
        <end position="346"/>
    </location>
</feature>
<evidence type="ECO:0000256" key="4">
    <source>
        <dbReference type="ARBA" id="ARBA00022692"/>
    </source>
</evidence>
<proteinExistence type="inferred from homology"/>
<reference evidence="9 10" key="1">
    <citation type="submission" date="2024-03" db="EMBL/GenBank/DDBJ databases">
        <title>A high-quality draft genome sequence of Diaporthe vaccinii, a causative agent of upright dieback and viscid rot disease in cranberry plants.</title>
        <authorList>
            <person name="Sarrasin M."/>
            <person name="Lang B.F."/>
            <person name="Burger G."/>
        </authorList>
    </citation>
    <scope>NUCLEOTIDE SEQUENCE [LARGE SCALE GENOMIC DNA]</scope>
    <source>
        <strain evidence="9 10">IS7</strain>
    </source>
</reference>
<evidence type="ECO:0000256" key="2">
    <source>
        <dbReference type="ARBA" id="ARBA00008821"/>
    </source>
</evidence>
<feature type="transmembrane region" description="Helical" evidence="8">
    <location>
        <begin position="297"/>
        <end position="316"/>
    </location>
</feature>
<evidence type="ECO:0000256" key="3">
    <source>
        <dbReference type="ARBA" id="ARBA00022448"/>
    </source>
</evidence>
<keyword evidence="6 8" id="KW-0472">Membrane</keyword>
<dbReference type="InterPro" id="IPR006042">
    <property type="entry name" value="Xan_ur_permease"/>
</dbReference>
<dbReference type="Proteomes" id="UP001600888">
    <property type="component" value="Unassembled WGS sequence"/>
</dbReference>
<name>A0ABR4ES57_9PEZI</name>
<dbReference type="InterPro" id="IPR006043">
    <property type="entry name" value="NCS2"/>
</dbReference>
<organism evidence="9 10">
    <name type="scientific">Diaporthe vaccinii</name>
    <dbReference type="NCBI Taxonomy" id="105482"/>
    <lineage>
        <taxon>Eukaryota</taxon>
        <taxon>Fungi</taxon>
        <taxon>Dikarya</taxon>
        <taxon>Ascomycota</taxon>
        <taxon>Pezizomycotina</taxon>
        <taxon>Sordariomycetes</taxon>
        <taxon>Sordariomycetidae</taxon>
        <taxon>Diaporthales</taxon>
        <taxon>Diaporthaceae</taxon>
        <taxon>Diaporthe</taxon>
        <taxon>Diaporthe eres species complex</taxon>
    </lineage>
</organism>
<evidence type="ECO:0000256" key="1">
    <source>
        <dbReference type="ARBA" id="ARBA00004141"/>
    </source>
</evidence>
<evidence type="ECO:0000256" key="6">
    <source>
        <dbReference type="ARBA" id="ARBA00023136"/>
    </source>
</evidence>
<evidence type="ECO:0000256" key="8">
    <source>
        <dbReference type="SAM" id="Phobius"/>
    </source>
</evidence>
<evidence type="ECO:0000313" key="9">
    <source>
        <dbReference type="EMBL" id="KAL2285269.1"/>
    </source>
</evidence>
<dbReference type="Pfam" id="PF00860">
    <property type="entry name" value="Xan_ur_permease"/>
    <property type="match status" value="1"/>
</dbReference>
<feature type="transmembrane region" description="Helical" evidence="8">
    <location>
        <begin position="100"/>
        <end position="125"/>
    </location>
</feature>
<feature type="transmembrane region" description="Helical" evidence="8">
    <location>
        <begin position="514"/>
        <end position="533"/>
    </location>
</feature>